<feature type="domain" description="HTH luxR-type" evidence="4">
    <location>
        <begin position="142"/>
        <end position="207"/>
    </location>
</feature>
<reference evidence="6 7" key="1">
    <citation type="submission" date="2023-07" db="EMBL/GenBank/DDBJ databases">
        <title>Sorghum-associated microbial communities from plants grown in Nebraska, USA.</title>
        <authorList>
            <person name="Schachtman D."/>
        </authorList>
    </citation>
    <scope>NUCLEOTIDE SEQUENCE [LARGE SCALE GENOMIC DNA]</scope>
    <source>
        <strain evidence="6 7">584</strain>
    </source>
</reference>
<evidence type="ECO:0000256" key="2">
    <source>
        <dbReference type="ARBA" id="ARBA00023125"/>
    </source>
</evidence>
<dbReference type="PANTHER" id="PTHR45566:SF1">
    <property type="entry name" value="HTH-TYPE TRANSCRIPTIONAL REGULATOR YHJB-RELATED"/>
    <property type="match status" value="1"/>
</dbReference>
<name>A0ABU1JSI7_9PROT</name>
<evidence type="ECO:0000259" key="4">
    <source>
        <dbReference type="PROSITE" id="PS50043"/>
    </source>
</evidence>
<dbReference type="PROSITE" id="PS50043">
    <property type="entry name" value="HTH_LUXR_2"/>
    <property type="match status" value="1"/>
</dbReference>
<dbReference type="RefSeq" id="WP_309796940.1">
    <property type="nucleotide sequence ID" value="NZ_JAVDPW010000007.1"/>
</dbReference>
<accession>A0ABU1JSI7</accession>
<dbReference type="Pfam" id="PF00072">
    <property type="entry name" value="Response_reg"/>
    <property type="match status" value="1"/>
</dbReference>
<dbReference type="SUPFAM" id="SSF46894">
    <property type="entry name" value="C-terminal effector domain of the bipartite response regulators"/>
    <property type="match status" value="1"/>
</dbReference>
<organism evidence="6 7">
    <name type="scientific">Inquilinus ginsengisoli</name>
    <dbReference type="NCBI Taxonomy" id="363840"/>
    <lineage>
        <taxon>Bacteria</taxon>
        <taxon>Pseudomonadati</taxon>
        <taxon>Pseudomonadota</taxon>
        <taxon>Alphaproteobacteria</taxon>
        <taxon>Rhodospirillales</taxon>
        <taxon>Rhodospirillaceae</taxon>
        <taxon>Inquilinus</taxon>
    </lineage>
</organism>
<evidence type="ECO:0000256" key="3">
    <source>
        <dbReference type="PROSITE-ProRule" id="PRU00169"/>
    </source>
</evidence>
<sequence>MTDATVVLIADDHPMVRRALAETLAEVMPVPVRVIEVGSFAEIAPVLERQAVDLMLLDLSMPGMNGYGGLASLRASFPTVPVVMVSANEDPGVIRQAMEFGASGYLPKSTPLAGIGEAIETVLGGGLWFPDALDAPPSPGELSRRVAEFTPQQLRVVLLLAEGKLSKQIAFEMSITEATVKAHLSHVFRKLGVQSRTQAVIAIRQLGLFGPLPD</sequence>
<feature type="domain" description="Response regulatory" evidence="5">
    <location>
        <begin position="6"/>
        <end position="123"/>
    </location>
</feature>
<feature type="modified residue" description="4-aspartylphosphate" evidence="3">
    <location>
        <position position="58"/>
    </location>
</feature>
<dbReference type="InterPro" id="IPR001789">
    <property type="entry name" value="Sig_transdc_resp-reg_receiver"/>
</dbReference>
<dbReference type="PANTHER" id="PTHR45566">
    <property type="entry name" value="HTH-TYPE TRANSCRIPTIONAL REGULATOR YHJB-RELATED"/>
    <property type="match status" value="1"/>
</dbReference>
<evidence type="ECO:0000313" key="7">
    <source>
        <dbReference type="Proteomes" id="UP001262410"/>
    </source>
</evidence>
<dbReference type="PROSITE" id="PS50110">
    <property type="entry name" value="RESPONSE_REGULATORY"/>
    <property type="match status" value="1"/>
</dbReference>
<dbReference type="Gene3D" id="3.40.50.2300">
    <property type="match status" value="1"/>
</dbReference>
<dbReference type="SUPFAM" id="SSF52172">
    <property type="entry name" value="CheY-like"/>
    <property type="match status" value="1"/>
</dbReference>
<protein>
    <submittedName>
        <fullName evidence="6">DNA-binding NarL/FixJ family response regulator</fullName>
    </submittedName>
</protein>
<dbReference type="InterPro" id="IPR000792">
    <property type="entry name" value="Tscrpt_reg_LuxR_C"/>
</dbReference>
<evidence type="ECO:0000256" key="1">
    <source>
        <dbReference type="ARBA" id="ARBA00022553"/>
    </source>
</evidence>
<dbReference type="Proteomes" id="UP001262410">
    <property type="component" value="Unassembled WGS sequence"/>
</dbReference>
<keyword evidence="2 6" id="KW-0238">DNA-binding</keyword>
<dbReference type="InterPro" id="IPR011006">
    <property type="entry name" value="CheY-like_superfamily"/>
</dbReference>
<dbReference type="GO" id="GO:0003677">
    <property type="term" value="F:DNA binding"/>
    <property type="evidence" value="ECO:0007669"/>
    <property type="project" value="UniProtKB-KW"/>
</dbReference>
<dbReference type="InterPro" id="IPR051015">
    <property type="entry name" value="EvgA-like"/>
</dbReference>
<evidence type="ECO:0000259" key="5">
    <source>
        <dbReference type="PROSITE" id="PS50110"/>
    </source>
</evidence>
<evidence type="ECO:0000313" key="6">
    <source>
        <dbReference type="EMBL" id="MDR6291591.1"/>
    </source>
</evidence>
<dbReference type="CDD" id="cd17535">
    <property type="entry name" value="REC_NarL-like"/>
    <property type="match status" value="1"/>
</dbReference>
<gene>
    <name evidence="6" type="ORF">E9232_004125</name>
</gene>
<dbReference type="InterPro" id="IPR016032">
    <property type="entry name" value="Sig_transdc_resp-reg_C-effctor"/>
</dbReference>
<dbReference type="SMART" id="SM00421">
    <property type="entry name" value="HTH_LUXR"/>
    <property type="match status" value="1"/>
</dbReference>
<dbReference type="SMART" id="SM00448">
    <property type="entry name" value="REC"/>
    <property type="match status" value="1"/>
</dbReference>
<keyword evidence="1 3" id="KW-0597">Phosphoprotein</keyword>
<dbReference type="PROSITE" id="PS00622">
    <property type="entry name" value="HTH_LUXR_1"/>
    <property type="match status" value="1"/>
</dbReference>
<keyword evidence="7" id="KW-1185">Reference proteome</keyword>
<dbReference type="PRINTS" id="PR00038">
    <property type="entry name" value="HTHLUXR"/>
</dbReference>
<dbReference type="CDD" id="cd06170">
    <property type="entry name" value="LuxR_C_like"/>
    <property type="match status" value="1"/>
</dbReference>
<proteinExistence type="predicted"/>
<dbReference type="Pfam" id="PF00196">
    <property type="entry name" value="GerE"/>
    <property type="match status" value="1"/>
</dbReference>
<comment type="caution">
    <text evidence="6">The sequence shown here is derived from an EMBL/GenBank/DDBJ whole genome shotgun (WGS) entry which is preliminary data.</text>
</comment>
<dbReference type="InterPro" id="IPR058245">
    <property type="entry name" value="NreC/VraR/RcsB-like_REC"/>
</dbReference>
<dbReference type="EMBL" id="JAVDPW010000007">
    <property type="protein sequence ID" value="MDR6291591.1"/>
    <property type="molecule type" value="Genomic_DNA"/>
</dbReference>